<evidence type="ECO:0000256" key="1">
    <source>
        <dbReference type="SAM" id="MobiDB-lite"/>
    </source>
</evidence>
<dbReference type="Proteomes" id="UP000050761">
    <property type="component" value="Unassembled WGS sequence"/>
</dbReference>
<dbReference type="AlphaFoldDB" id="A0A183F324"/>
<sequence>MASSGQAAVSGRRRPGRGDVFGQSASSQQKPVASENEHQKAASDALDIKACPCDGCFVDEDDGRRTTATTKTIAHARARSGVTGLAASVSGFLNDGSGDGFGSTHRKPGIYPNRVYYAGLP</sequence>
<gene>
    <name evidence="2" type="ORF">HPBE_LOCUS567</name>
</gene>
<protein>
    <submittedName>
        <fullName evidence="2 4">Uncharacterized protein</fullName>
    </submittedName>
</protein>
<feature type="region of interest" description="Disordered" evidence="1">
    <location>
        <begin position="1"/>
        <end position="41"/>
    </location>
</feature>
<reference evidence="2 3" key="1">
    <citation type="submission" date="2018-11" db="EMBL/GenBank/DDBJ databases">
        <authorList>
            <consortium name="Pathogen Informatics"/>
        </authorList>
    </citation>
    <scope>NUCLEOTIDE SEQUENCE [LARGE SCALE GENOMIC DNA]</scope>
</reference>
<dbReference type="WBParaSite" id="HPBE_0000056601-mRNA-1">
    <property type="protein sequence ID" value="HPBE_0000056601-mRNA-1"/>
    <property type="gene ID" value="HPBE_0000056601"/>
</dbReference>
<evidence type="ECO:0000313" key="2">
    <source>
        <dbReference type="EMBL" id="VDO18949.1"/>
    </source>
</evidence>
<reference evidence="4" key="2">
    <citation type="submission" date="2019-09" db="UniProtKB">
        <authorList>
            <consortium name="WormBaseParasite"/>
        </authorList>
    </citation>
    <scope>IDENTIFICATION</scope>
</reference>
<organism evidence="3 4">
    <name type="scientific">Heligmosomoides polygyrus</name>
    <name type="common">Parasitic roundworm</name>
    <dbReference type="NCBI Taxonomy" id="6339"/>
    <lineage>
        <taxon>Eukaryota</taxon>
        <taxon>Metazoa</taxon>
        <taxon>Ecdysozoa</taxon>
        <taxon>Nematoda</taxon>
        <taxon>Chromadorea</taxon>
        <taxon>Rhabditida</taxon>
        <taxon>Rhabditina</taxon>
        <taxon>Rhabditomorpha</taxon>
        <taxon>Strongyloidea</taxon>
        <taxon>Heligmosomidae</taxon>
        <taxon>Heligmosomoides</taxon>
    </lineage>
</organism>
<evidence type="ECO:0000313" key="3">
    <source>
        <dbReference type="Proteomes" id="UP000050761"/>
    </source>
</evidence>
<accession>A0A183F324</accession>
<evidence type="ECO:0000313" key="4">
    <source>
        <dbReference type="WBParaSite" id="HPBE_0000056601-mRNA-1"/>
    </source>
</evidence>
<dbReference type="EMBL" id="UZAH01000427">
    <property type="protein sequence ID" value="VDO18949.1"/>
    <property type="molecule type" value="Genomic_DNA"/>
</dbReference>
<keyword evidence="3" id="KW-1185">Reference proteome</keyword>
<name>A0A183F324_HELPZ</name>
<accession>A0A3P7TFX6</accession>
<proteinExistence type="predicted"/>